<dbReference type="AlphaFoldDB" id="F0SWD3"/>
<feature type="transmembrane region" description="Helical" evidence="6">
    <location>
        <begin position="20"/>
        <end position="37"/>
    </location>
</feature>
<evidence type="ECO:0000256" key="6">
    <source>
        <dbReference type="SAM" id="Phobius"/>
    </source>
</evidence>
<feature type="transmembrane region" description="Helical" evidence="6">
    <location>
        <begin position="151"/>
        <end position="176"/>
    </location>
</feature>
<dbReference type="Pfam" id="PF02687">
    <property type="entry name" value="FtsX"/>
    <property type="match status" value="1"/>
</dbReference>
<feature type="domain" description="ABC3 transporter permease C-terminal" evidence="7">
    <location>
        <begin position="63"/>
        <end position="185"/>
    </location>
</feature>
<evidence type="ECO:0000256" key="3">
    <source>
        <dbReference type="ARBA" id="ARBA00022692"/>
    </source>
</evidence>
<feature type="transmembrane region" description="Helical" evidence="6">
    <location>
        <begin position="104"/>
        <end position="131"/>
    </location>
</feature>
<dbReference type="OrthoDB" id="9781780at2"/>
<evidence type="ECO:0000259" key="7">
    <source>
        <dbReference type="Pfam" id="PF02687"/>
    </source>
</evidence>
<keyword evidence="2" id="KW-1003">Cell membrane</keyword>
<evidence type="ECO:0000313" key="8">
    <source>
        <dbReference type="EMBL" id="ADY55699.1"/>
    </source>
</evidence>
<dbReference type="PANTHER" id="PTHR46795:SF3">
    <property type="entry name" value="ABC TRANSPORTER PERMEASE"/>
    <property type="match status" value="1"/>
</dbReference>
<organism evidence="8 9">
    <name type="scientific">Syntrophobotulus glycolicus (strain DSM 8271 / FlGlyR)</name>
    <dbReference type="NCBI Taxonomy" id="645991"/>
    <lineage>
        <taxon>Bacteria</taxon>
        <taxon>Bacillati</taxon>
        <taxon>Bacillota</taxon>
        <taxon>Clostridia</taxon>
        <taxon>Eubacteriales</taxon>
        <taxon>Desulfitobacteriaceae</taxon>
        <taxon>Syntrophobotulus</taxon>
    </lineage>
</organism>
<feature type="transmembrane region" description="Helical" evidence="6">
    <location>
        <begin position="289"/>
        <end position="311"/>
    </location>
</feature>
<accession>F0SWD3</accession>
<feature type="transmembrane region" description="Helical" evidence="6">
    <location>
        <begin position="651"/>
        <end position="675"/>
    </location>
</feature>
<dbReference type="eggNOG" id="COG0577">
    <property type="taxonomic scope" value="Bacteria"/>
</dbReference>
<keyword evidence="5 6" id="KW-0472">Membrane</keyword>
<dbReference type="PANTHER" id="PTHR46795">
    <property type="entry name" value="ABC TRANSPORTER PERMEASE-RELATED-RELATED"/>
    <property type="match status" value="1"/>
</dbReference>
<keyword evidence="3 6" id="KW-0812">Transmembrane</keyword>
<reference evidence="9" key="2">
    <citation type="submission" date="2011-02" db="EMBL/GenBank/DDBJ databases">
        <title>The complete genome of Syntrophobotulus glycolicus DSM 8271.</title>
        <authorList>
            <person name="Lucas S."/>
            <person name="Copeland A."/>
            <person name="Lapidus A."/>
            <person name="Bruce D."/>
            <person name="Goodwin L."/>
            <person name="Pitluck S."/>
            <person name="Kyrpides N."/>
            <person name="Mavromatis K."/>
            <person name="Pagani I."/>
            <person name="Ivanova N."/>
            <person name="Mikhailova N."/>
            <person name="Chertkov O."/>
            <person name="Held B."/>
            <person name="Detter J.C."/>
            <person name="Tapia R."/>
            <person name="Han C."/>
            <person name="Land M."/>
            <person name="Hauser L."/>
            <person name="Markowitz V."/>
            <person name="Cheng J.-F."/>
            <person name="Hugenholtz P."/>
            <person name="Woyke T."/>
            <person name="Wu D."/>
            <person name="Spring S."/>
            <person name="Schroeder M."/>
            <person name="Brambilla E."/>
            <person name="Klenk H.-P."/>
            <person name="Eisen J.A."/>
        </authorList>
    </citation>
    <scope>NUCLEOTIDE SEQUENCE [LARGE SCALE GENOMIC DNA]</scope>
    <source>
        <strain evidence="9">DSM 8271 / FlGlyR</strain>
    </source>
</reference>
<evidence type="ECO:0000256" key="5">
    <source>
        <dbReference type="ARBA" id="ARBA00023136"/>
    </source>
</evidence>
<feature type="transmembrane region" description="Helical" evidence="6">
    <location>
        <begin position="233"/>
        <end position="258"/>
    </location>
</feature>
<proteinExistence type="predicted"/>
<dbReference type="Proteomes" id="UP000007488">
    <property type="component" value="Chromosome"/>
</dbReference>
<comment type="subcellular location">
    <subcellularLocation>
        <location evidence="1">Cell membrane</location>
        <topology evidence="1">Multi-pass membrane protein</topology>
    </subcellularLocation>
</comment>
<keyword evidence="9" id="KW-1185">Reference proteome</keyword>
<dbReference type="HOGENOM" id="CLU_022800_1_1_9"/>
<keyword evidence="4 6" id="KW-1133">Transmembrane helix</keyword>
<feature type="transmembrane region" description="Helical" evidence="6">
    <location>
        <begin position="57"/>
        <end position="80"/>
    </location>
</feature>
<evidence type="ECO:0000256" key="1">
    <source>
        <dbReference type="ARBA" id="ARBA00004651"/>
    </source>
</evidence>
<evidence type="ECO:0000256" key="4">
    <source>
        <dbReference type="ARBA" id="ARBA00022989"/>
    </source>
</evidence>
<dbReference type="InterPro" id="IPR003838">
    <property type="entry name" value="ABC3_permease_C"/>
</dbReference>
<dbReference type="InterPro" id="IPR052536">
    <property type="entry name" value="ABC-4_Integral_Memb_Prot"/>
</dbReference>
<name>F0SWD3_SYNGF</name>
<feature type="transmembrane region" description="Helical" evidence="6">
    <location>
        <begin position="618"/>
        <end position="639"/>
    </location>
</feature>
<reference evidence="8 9" key="1">
    <citation type="journal article" date="2011" name="Stand. Genomic Sci.">
        <title>Complete genome sequence of Syntrophobotulus glycolicus type strain (FlGlyR).</title>
        <authorList>
            <person name="Han C."/>
            <person name="Mwirichia R."/>
            <person name="Chertkov O."/>
            <person name="Held B."/>
            <person name="Lapidus A."/>
            <person name="Nolan M."/>
            <person name="Lucas S."/>
            <person name="Hammon N."/>
            <person name="Deshpande S."/>
            <person name="Cheng J.F."/>
            <person name="Tapia R."/>
            <person name="Goodwin L."/>
            <person name="Pitluck S."/>
            <person name="Huntemann M."/>
            <person name="Liolios K."/>
            <person name="Ivanova N."/>
            <person name="Pagani I."/>
            <person name="Mavromatis K."/>
            <person name="Ovchinikova G."/>
            <person name="Pati A."/>
            <person name="Chen A."/>
            <person name="Palaniappan K."/>
            <person name="Land M."/>
            <person name="Hauser L."/>
            <person name="Brambilla E.M."/>
            <person name="Rohde M."/>
            <person name="Spring S."/>
            <person name="Sikorski J."/>
            <person name="Goker M."/>
            <person name="Woyke T."/>
            <person name="Bristow J."/>
            <person name="Eisen J.A."/>
            <person name="Markowitz V."/>
            <person name="Hugenholtz P."/>
            <person name="Kyrpides N.C."/>
            <person name="Klenk H.P."/>
            <person name="Detter J.C."/>
        </authorList>
    </citation>
    <scope>NUCLEOTIDE SEQUENCE [LARGE SCALE GENOMIC DNA]</scope>
    <source>
        <strain evidence="9">DSM 8271 / FlGlyR</strain>
    </source>
</reference>
<evidence type="ECO:0000256" key="2">
    <source>
        <dbReference type="ARBA" id="ARBA00022475"/>
    </source>
</evidence>
<evidence type="ECO:0000313" key="9">
    <source>
        <dbReference type="Proteomes" id="UP000007488"/>
    </source>
</evidence>
<feature type="transmembrane region" description="Helical" evidence="6">
    <location>
        <begin position="564"/>
        <end position="585"/>
    </location>
</feature>
<dbReference type="EMBL" id="CP002547">
    <property type="protein sequence ID" value="ADY55699.1"/>
    <property type="molecule type" value="Genomic_DNA"/>
</dbReference>
<protein>
    <recommendedName>
        <fullName evidence="7">ABC3 transporter permease C-terminal domain-containing protein</fullName>
    </recommendedName>
</protein>
<gene>
    <name evidence="8" type="ordered locus">Sgly_1396</name>
</gene>
<feature type="transmembrane region" description="Helical" evidence="6">
    <location>
        <begin position="206"/>
        <end position="227"/>
    </location>
</feature>
<dbReference type="RefSeq" id="WP_013624569.1">
    <property type="nucleotide sequence ID" value="NC_015172.1"/>
</dbReference>
<dbReference type="KEGG" id="sgy:Sgly_1396"/>
<sequence length="693" mass="76976">MFFEQIRRNAAKNRKNNGLFFGSLIVAIIAFYTLLSLGDQDVMRFLKTMESDAVHKLMLLIPVIYLISLFFVFFLVYFSYRYQMDNRKKEFGLCLMLGMKRSKLFAMLMSEAVWNSLVSILLGLPLALLLTEGISLTTAKLVGLGIIGHKISFSIPAVLGTIAGFIAVQLIAMLFLSLEFSRKQPLELLRSDCAQKQVSLSGKKGGLCFVFGLIFLILAYVAGIRLLKSFDPQIVALIFILGGSGTFLLYRGLGVFIGHHIRRKSPMRSGLFTFTSRQIQENVLHQYKALAVSSLLLLLALACLSFGIGVASGRGSAETRTADFSIRGSEQEVRAVLDSEASKPMISVYYPMFLSSMETNIYDQTGAVLQSKPNAHEFSWDGLQAALAKLPATDLRNNIMKNFSDRSAPNLISESSYNDLLQAIGKKPLRLEKDQAALYTSIPDSSEFIGVLDSALKSGAYIEVDGRKYELLPGIYQDNVVADRAITLYSGLIVSDENYRNWASDRSEVFCWNVVLSPKVIEEKGLMQAIQLMEQHLAGTGLEYESYISGIGRNLFYTVAASYLTIYLGILFMVIANTVIGLKYLMQQRANQRRYLTLLMFGAGIKDLCKSAKEQIQLFFALALGIAVLNSVFAIWSMFTSFLKLPAETPFAKVVLLAGTAFSLFVVIEFIYISIVEQTSKREIQALRVTDGG</sequence>
<dbReference type="GO" id="GO:0005886">
    <property type="term" value="C:plasma membrane"/>
    <property type="evidence" value="ECO:0007669"/>
    <property type="project" value="UniProtKB-SubCell"/>
</dbReference>
<dbReference type="STRING" id="645991.Sgly_1396"/>